<organism evidence="1 2">
    <name type="scientific">Citrus unshiu</name>
    <name type="common">Satsuma mandarin</name>
    <name type="synonym">Citrus nobilis var. unshiu</name>
    <dbReference type="NCBI Taxonomy" id="55188"/>
    <lineage>
        <taxon>Eukaryota</taxon>
        <taxon>Viridiplantae</taxon>
        <taxon>Streptophyta</taxon>
        <taxon>Embryophyta</taxon>
        <taxon>Tracheophyta</taxon>
        <taxon>Spermatophyta</taxon>
        <taxon>Magnoliopsida</taxon>
        <taxon>eudicotyledons</taxon>
        <taxon>Gunneridae</taxon>
        <taxon>Pentapetalae</taxon>
        <taxon>rosids</taxon>
        <taxon>malvids</taxon>
        <taxon>Sapindales</taxon>
        <taxon>Rutaceae</taxon>
        <taxon>Aurantioideae</taxon>
        <taxon>Citrus</taxon>
    </lineage>
</organism>
<reference evidence="1 2" key="1">
    <citation type="journal article" date="2017" name="Front. Genet.">
        <title>Draft sequencing of the heterozygous diploid genome of Satsuma (Citrus unshiu Marc.) using a hybrid assembly approach.</title>
        <authorList>
            <person name="Shimizu T."/>
            <person name="Tanizawa Y."/>
            <person name="Mochizuki T."/>
            <person name="Nagasaki H."/>
            <person name="Yoshioka T."/>
            <person name="Toyoda A."/>
            <person name="Fujiyama A."/>
            <person name="Kaminuma E."/>
            <person name="Nakamura Y."/>
        </authorList>
    </citation>
    <scope>NUCLEOTIDE SEQUENCE [LARGE SCALE GENOMIC DNA]</scope>
    <source>
        <strain evidence="2">cv. Miyagawa wase</strain>
    </source>
</reference>
<sequence>MKKCPFHTSIKFNGKKAYSKDELDDVRLEWAHHFSDICVASCEKIMVVVKDCSLNVMHLITLDLFTGLGWNFAGYVAGIRVLSEDGGLLGMGWSVAECMRWSVGVWLLEYSR</sequence>
<keyword evidence="2" id="KW-1185">Reference proteome</keyword>
<evidence type="ECO:0000313" key="1">
    <source>
        <dbReference type="EMBL" id="GAY57286.1"/>
    </source>
</evidence>
<protein>
    <submittedName>
        <fullName evidence="1">Uncharacterized protein</fullName>
    </submittedName>
</protein>
<dbReference type="AlphaFoldDB" id="A0A2H5PY36"/>
<evidence type="ECO:0000313" key="2">
    <source>
        <dbReference type="Proteomes" id="UP000236630"/>
    </source>
</evidence>
<gene>
    <name evidence="1" type="ORF">CUMW_178260</name>
</gene>
<comment type="caution">
    <text evidence="1">The sequence shown here is derived from an EMBL/GenBank/DDBJ whole genome shotgun (WGS) entry which is preliminary data.</text>
</comment>
<accession>A0A2H5PY36</accession>
<name>A0A2H5PY36_CITUN</name>
<dbReference type="Proteomes" id="UP000236630">
    <property type="component" value="Unassembled WGS sequence"/>
</dbReference>
<proteinExistence type="predicted"/>
<dbReference type="EMBL" id="BDQV01000158">
    <property type="protein sequence ID" value="GAY57286.1"/>
    <property type="molecule type" value="Genomic_DNA"/>
</dbReference>